<evidence type="ECO:0000256" key="3">
    <source>
        <dbReference type="ARBA" id="ARBA00022692"/>
    </source>
</evidence>
<feature type="transmembrane region" description="Helical" evidence="7">
    <location>
        <begin position="279"/>
        <end position="303"/>
    </location>
</feature>
<feature type="transmembrane region" description="Helical" evidence="7">
    <location>
        <begin position="21"/>
        <end position="40"/>
    </location>
</feature>
<feature type="transmembrane region" description="Helical" evidence="7">
    <location>
        <begin position="324"/>
        <end position="353"/>
    </location>
</feature>
<dbReference type="Pfam" id="PF12704">
    <property type="entry name" value="MacB_PCD"/>
    <property type="match status" value="1"/>
</dbReference>
<protein>
    <submittedName>
        <fullName evidence="10">Multidrug ABC transporter substrate-binding protein</fullName>
    </submittedName>
</protein>
<dbReference type="Pfam" id="PF02687">
    <property type="entry name" value="FtsX"/>
    <property type="match status" value="1"/>
</dbReference>
<evidence type="ECO:0000256" key="7">
    <source>
        <dbReference type="SAM" id="Phobius"/>
    </source>
</evidence>
<proteinExistence type="inferred from homology"/>
<dbReference type="Proteomes" id="UP000628984">
    <property type="component" value="Unassembled WGS sequence"/>
</dbReference>
<evidence type="ECO:0000259" key="9">
    <source>
        <dbReference type="Pfam" id="PF12704"/>
    </source>
</evidence>
<feature type="transmembrane region" description="Helical" evidence="7">
    <location>
        <begin position="365"/>
        <end position="385"/>
    </location>
</feature>
<evidence type="ECO:0000313" key="10">
    <source>
        <dbReference type="EMBL" id="GGW40922.1"/>
    </source>
</evidence>
<dbReference type="InterPro" id="IPR003838">
    <property type="entry name" value="ABC3_permease_C"/>
</dbReference>
<dbReference type="AlphaFoldDB" id="A0A918MN90"/>
<evidence type="ECO:0000256" key="2">
    <source>
        <dbReference type="ARBA" id="ARBA00022475"/>
    </source>
</evidence>
<dbReference type="GO" id="GO:0022857">
    <property type="term" value="F:transmembrane transporter activity"/>
    <property type="evidence" value="ECO:0007669"/>
    <property type="project" value="TreeGrafter"/>
</dbReference>
<keyword evidence="4 7" id="KW-1133">Transmembrane helix</keyword>
<dbReference type="PANTHER" id="PTHR30572">
    <property type="entry name" value="MEMBRANE COMPONENT OF TRANSPORTER-RELATED"/>
    <property type="match status" value="1"/>
</dbReference>
<name>A0A918MN90_9RHOB</name>
<keyword evidence="11" id="KW-1185">Reference proteome</keyword>
<evidence type="ECO:0000259" key="8">
    <source>
        <dbReference type="Pfam" id="PF02687"/>
    </source>
</evidence>
<sequence length="402" mass="41385">MLTETLRLAVQAIRRNLMRSLLTVLGVVIGVAAVIAMVTVGQGSSAQVTAEVESLGSNLVILRPGKQSMGPPSARDSAPAFRLADVAALQGLSSVAYAVPIVSSTQTVIFGNANVTTTITGTSVDYLALGGWTLQHGRAFTDSEDRAGTPACLLGETVRAALFGQSDPTGDTIRVKSLSCTVIGTLAPKGASTMGQDQDDTVLMPVRAVQRRLAGSAEVASVSIGLKSGVSTTRGIRDITALMSERRRIALGQEDDFSVFDLKQIATALSGVSAVLTGLLSAVAAVSLLVGGIGIMNIMLVSVTERTREIGIRLSVGATAAQVLLQFLVEAVVLSLAGGLLGILLGLGLAALAAGIMGIPFLPSLPVIALAFAFSAVVGVIFGYFPARRAARLDPIEALRHQ</sequence>
<evidence type="ECO:0000256" key="1">
    <source>
        <dbReference type="ARBA" id="ARBA00004651"/>
    </source>
</evidence>
<evidence type="ECO:0000256" key="6">
    <source>
        <dbReference type="ARBA" id="ARBA00038076"/>
    </source>
</evidence>
<evidence type="ECO:0000256" key="4">
    <source>
        <dbReference type="ARBA" id="ARBA00022989"/>
    </source>
</evidence>
<comment type="similarity">
    <text evidence="6">Belongs to the ABC-4 integral membrane protein family.</text>
</comment>
<dbReference type="PANTHER" id="PTHR30572:SF4">
    <property type="entry name" value="ABC TRANSPORTER PERMEASE YTRF"/>
    <property type="match status" value="1"/>
</dbReference>
<dbReference type="RefSeq" id="WP_189634857.1">
    <property type="nucleotide sequence ID" value="NZ_BMYQ01000012.1"/>
</dbReference>
<comment type="subcellular location">
    <subcellularLocation>
        <location evidence="1">Cell membrane</location>
        <topology evidence="1">Multi-pass membrane protein</topology>
    </subcellularLocation>
</comment>
<reference evidence="10" key="1">
    <citation type="journal article" date="2014" name="Int. J. Syst. Evol. Microbiol.">
        <title>Complete genome sequence of Corynebacterium casei LMG S-19264T (=DSM 44701T), isolated from a smear-ripened cheese.</title>
        <authorList>
            <consortium name="US DOE Joint Genome Institute (JGI-PGF)"/>
            <person name="Walter F."/>
            <person name="Albersmeier A."/>
            <person name="Kalinowski J."/>
            <person name="Ruckert C."/>
        </authorList>
    </citation>
    <scope>NUCLEOTIDE SEQUENCE</scope>
    <source>
        <strain evidence="10">KCTC 23714</strain>
    </source>
</reference>
<comment type="caution">
    <text evidence="10">The sequence shown here is derived from an EMBL/GenBank/DDBJ whole genome shotgun (WGS) entry which is preliminary data.</text>
</comment>
<reference evidence="10" key="2">
    <citation type="submission" date="2020-09" db="EMBL/GenBank/DDBJ databases">
        <authorList>
            <person name="Sun Q."/>
            <person name="Kim S."/>
        </authorList>
    </citation>
    <scope>NUCLEOTIDE SEQUENCE</scope>
    <source>
        <strain evidence="10">KCTC 23714</strain>
    </source>
</reference>
<accession>A0A918MN90</accession>
<evidence type="ECO:0000256" key="5">
    <source>
        <dbReference type="ARBA" id="ARBA00023136"/>
    </source>
</evidence>
<dbReference type="InterPro" id="IPR025857">
    <property type="entry name" value="MacB_PCD"/>
</dbReference>
<organism evidence="10 11">
    <name type="scientific">Gemmobacter lanyuensis</name>
    <dbReference type="NCBI Taxonomy" id="1054497"/>
    <lineage>
        <taxon>Bacteria</taxon>
        <taxon>Pseudomonadati</taxon>
        <taxon>Pseudomonadota</taxon>
        <taxon>Alphaproteobacteria</taxon>
        <taxon>Rhodobacterales</taxon>
        <taxon>Paracoccaceae</taxon>
        <taxon>Gemmobacter</taxon>
    </lineage>
</organism>
<dbReference type="InterPro" id="IPR050250">
    <property type="entry name" value="Macrolide_Exporter_MacB"/>
</dbReference>
<feature type="domain" description="ABC3 transporter permease C-terminal" evidence="8">
    <location>
        <begin position="282"/>
        <end position="395"/>
    </location>
</feature>
<feature type="domain" description="MacB-like periplasmic core" evidence="9">
    <location>
        <begin position="20"/>
        <end position="241"/>
    </location>
</feature>
<evidence type="ECO:0000313" key="11">
    <source>
        <dbReference type="Proteomes" id="UP000628984"/>
    </source>
</evidence>
<dbReference type="EMBL" id="BMYQ01000012">
    <property type="protein sequence ID" value="GGW40922.1"/>
    <property type="molecule type" value="Genomic_DNA"/>
</dbReference>
<keyword evidence="3 7" id="KW-0812">Transmembrane</keyword>
<keyword evidence="2" id="KW-1003">Cell membrane</keyword>
<gene>
    <name evidence="10" type="ORF">GCM10011452_31760</name>
</gene>
<dbReference type="GO" id="GO:0005886">
    <property type="term" value="C:plasma membrane"/>
    <property type="evidence" value="ECO:0007669"/>
    <property type="project" value="UniProtKB-SubCell"/>
</dbReference>
<keyword evidence="5 7" id="KW-0472">Membrane</keyword>